<dbReference type="Proteomes" id="UP000517547">
    <property type="component" value="Unassembled WGS sequence"/>
</dbReference>
<dbReference type="InterPro" id="IPR012373">
    <property type="entry name" value="Ferrdict_sens_TM"/>
</dbReference>
<evidence type="ECO:0000313" key="5">
    <source>
        <dbReference type="Proteomes" id="UP000517547"/>
    </source>
</evidence>
<keyword evidence="1" id="KW-0472">Membrane</keyword>
<evidence type="ECO:0000313" key="4">
    <source>
        <dbReference type="EMBL" id="NWC17411.1"/>
    </source>
</evidence>
<gene>
    <name evidence="4" type="ORF">HX845_27400</name>
</gene>
<keyword evidence="1" id="KW-0812">Transmembrane</keyword>
<dbReference type="PANTHER" id="PTHR30273:SF2">
    <property type="entry name" value="PROTEIN FECR"/>
    <property type="match status" value="1"/>
</dbReference>
<dbReference type="GO" id="GO:0016989">
    <property type="term" value="F:sigma factor antagonist activity"/>
    <property type="evidence" value="ECO:0007669"/>
    <property type="project" value="TreeGrafter"/>
</dbReference>
<dbReference type="RefSeq" id="WP_017126208.1">
    <property type="nucleotide sequence ID" value="NZ_JACAQE010000009.1"/>
</dbReference>
<dbReference type="Pfam" id="PF04773">
    <property type="entry name" value="FecR"/>
    <property type="match status" value="1"/>
</dbReference>
<dbReference type="EMBL" id="JACAQE010000009">
    <property type="protein sequence ID" value="NWC17411.1"/>
    <property type="molecule type" value="Genomic_DNA"/>
</dbReference>
<keyword evidence="1" id="KW-1133">Transmembrane helix</keyword>
<feature type="transmembrane region" description="Helical" evidence="1">
    <location>
        <begin position="88"/>
        <end position="110"/>
    </location>
</feature>
<dbReference type="InterPro" id="IPR032623">
    <property type="entry name" value="FecR_N"/>
</dbReference>
<sequence>MSREQDPDPLIEEAARWIVRLRSGQASDADRHAYQQWRNQDPRHEQLCSQLETRLGVFRIPIDQGISGELLQRALSAPASRRKLLQGALLGVGVMLGAGLLLGGAGTSLAELTADLRTGTAERRSLELPDGSELQLNARSAADIDFDHQRRQVRLLDGELLARIARDASRPFVVQAPQARVHAYGDHLLVRERDGLGHVVALGGALEIVGPTGERLQLPAGHEVSYDRYRFGPIRPSHGSATAWVDGLLEVRDGTLGEVVEALRPWRPGVLRLDPAIASLRVSGLFRLDRPEQILDTLARTLPIRVDRHTDLWVTLSPA</sequence>
<proteinExistence type="predicted"/>
<accession>A0A7Y8CGP0</accession>
<dbReference type="Gene3D" id="2.60.120.1440">
    <property type="match status" value="1"/>
</dbReference>
<dbReference type="AlphaFoldDB" id="A0A7Y8CGP0"/>
<dbReference type="InterPro" id="IPR006860">
    <property type="entry name" value="FecR"/>
</dbReference>
<feature type="domain" description="FecR protein" evidence="2">
    <location>
        <begin position="115"/>
        <end position="205"/>
    </location>
</feature>
<comment type="caution">
    <text evidence="4">The sequence shown here is derived from an EMBL/GenBank/DDBJ whole genome shotgun (WGS) entry which is preliminary data.</text>
</comment>
<reference evidence="4 5" key="1">
    <citation type="submission" date="2020-04" db="EMBL/GenBank/DDBJ databases">
        <title>Molecular characterization of pseudomonads from Agaricus bisporus reveal novel blotch 2 pathogens in Western Europe.</title>
        <authorList>
            <person name="Taparia T."/>
            <person name="Krijger M."/>
            <person name="Haynes E."/>
            <person name="Elpinstone J.G."/>
            <person name="Noble R."/>
            <person name="Van Der Wolf J."/>
        </authorList>
    </citation>
    <scope>NUCLEOTIDE SEQUENCE [LARGE SCALE GENOMIC DNA]</scope>
    <source>
        <strain evidence="4 5">IPO3738</strain>
    </source>
</reference>
<protein>
    <submittedName>
        <fullName evidence="4">FecR family protein</fullName>
    </submittedName>
</protein>
<evidence type="ECO:0000259" key="3">
    <source>
        <dbReference type="Pfam" id="PF16220"/>
    </source>
</evidence>
<organism evidence="4 5">
    <name type="scientific">Pseudomonas gingeri</name>
    <dbReference type="NCBI Taxonomy" id="117681"/>
    <lineage>
        <taxon>Bacteria</taxon>
        <taxon>Pseudomonadati</taxon>
        <taxon>Pseudomonadota</taxon>
        <taxon>Gammaproteobacteria</taxon>
        <taxon>Pseudomonadales</taxon>
        <taxon>Pseudomonadaceae</taxon>
        <taxon>Pseudomonas</taxon>
    </lineage>
</organism>
<evidence type="ECO:0000256" key="1">
    <source>
        <dbReference type="SAM" id="Phobius"/>
    </source>
</evidence>
<dbReference type="PIRSF" id="PIRSF018266">
    <property type="entry name" value="FecR"/>
    <property type="match status" value="1"/>
</dbReference>
<dbReference type="PANTHER" id="PTHR30273">
    <property type="entry name" value="PERIPLASMIC SIGNAL SENSOR AND SIGMA FACTOR ACTIVATOR FECR-RELATED"/>
    <property type="match status" value="1"/>
</dbReference>
<feature type="domain" description="FecR N-terminal" evidence="3">
    <location>
        <begin position="12"/>
        <end position="52"/>
    </location>
</feature>
<dbReference type="Pfam" id="PF16220">
    <property type="entry name" value="DUF4880"/>
    <property type="match status" value="1"/>
</dbReference>
<evidence type="ECO:0000259" key="2">
    <source>
        <dbReference type="Pfam" id="PF04773"/>
    </source>
</evidence>
<name>A0A7Y8CGP0_9PSED</name>